<reference evidence="2 3" key="2">
    <citation type="submission" date="2024-08" db="EMBL/GenBank/DDBJ databases">
        <title>Phylogenomic analyses of a clade within the roseobacter group suggest taxonomic reassignments of species of the genera Aestuariivita, Citreicella, Loktanella, Nautella, Pelagibaca, Ruegeria, Thalassobius, Thiobacimonas and Tropicibacter, and the proposal o.</title>
        <authorList>
            <person name="Jeon C.O."/>
        </authorList>
    </citation>
    <scope>NUCLEOTIDE SEQUENCE [LARGE SCALE GENOMIC DNA]</scope>
    <source>
        <strain evidence="2 3">SS1-5</strain>
    </source>
</reference>
<dbReference type="Pfam" id="PF11412">
    <property type="entry name" value="DsbD_N"/>
    <property type="match status" value="1"/>
</dbReference>
<gene>
    <name evidence="2" type="ORF">AABB31_07875</name>
</gene>
<reference evidence="3" key="1">
    <citation type="submission" date="2024-04" db="EMBL/GenBank/DDBJ databases">
        <title>Phylogenomic analyses of a clade within the roseobacter group suggest taxonomic reassignments of species of the genera Aestuariivita, Citreicella, Loktanella, Nautella, Pelagibaca, Ruegeria, Thalassobius, Thiobacimonas and Tropicibacter, and the proposal o.</title>
        <authorList>
            <person name="Jeon C.O."/>
        </authorList>
    </citation>
    <scope>NUCLEOTIDE SEQUENCE [LARGE SCALE GENOMIC DNA]</scope>
    <source>
        <strain evidence="3">SS1-5</strain>
    </source>
</reference>
<dbReference type="Proteomes" id="UP001470809">
    <property type="component" value="Chromosome"/>
</dbReference>
<dbReference type="AlphaFoldDB" id="A0AAN0MBS8"/>
<accession>A0AAN0MBS8</accession>
<sequence>MSAADPFSDLAEVEVLPGWRTAQGDHVAGLRITLADGWKTYWRAPGHAGIPPQFSFTGSASIGSITPHWPTPEVFDQDGFRSVGYIDSVVIPLTLDHASHAEPIALSGEISIGVCEEICIPVHLDFEAVLPPDSQRDTSIAAALIDRPLSAAEANVGAVTCRIAPISDGLQVTTQIGLPSTGMSEHVVIETGDPDIWVSEADVARSGNQLSATVDMVHSSGSAFALDRSALRITVLGSDQAVDIHGCSRS</sequence>
<evidence type="ECO:0000259" key="1">
    <source>
        <dbReference type="Pfam" id="PF11412"/>
    </source>
</evidence>
<feature type="domain" description="Thiol:disulfide interchange protein DsbD N-terminal" evidence="1">
    <location>
        <begin position="16"/>
        <end position="128"/>
    </location>
</feature>
<proteinExistence type="predicted"/>
<organism evidence="2 3">
    <name type="scientific">Yoonia rhodophyticola</name>
    <dbReference type="NCBI Taxonomy" id="3137370"/>
    <lineage>
        <taxon>Bacteria</taxon>
        <taxon>Pseudomonadati</taxon>
        <taxon>Pseudomonadota</taxon>
        <taxon>Alphaproteobacteria</taxon>
        <taxon>Rhodobacterales</taxon>
        <taxon>Paracoccaceae</taxon>
        <taxon>Yoonia</taxon>
    </lineage>
</organism>
<evidence type="ECO:0000313" key="3">
    <source>
        <dbReference type="Proteomes" id="UP001470809"/>
    </source>
</evidence>
<dbReference type="KEGG" id="yrh:AABB31_07875"/>
<dbReference type="RefSeq" id="WP_342078072.1">
    <property type="nucleotide sequence ID" value="NZ_CP151767.2"/>
</dbReference>
<name>A0AAN0MBS8_9RHOB</name>
<evidence type="ECO:0000313" key="2">
    <source>
        <dbReference type="EMBL" id="WZU68781.1"/>
    </source>
</evidence>
<dbReference type="InterPro" id="IPR028250">
    <property type="entry name" value="DsbDN"/>
</dbReference>
<keyword evidence="3" id="KW-1185">Reference proteome</keyword>
<dbReference type="EMBL" id="CP151767">
    <property type="protein sequence ID" value="WZU68781.1"/>
    <property type="molecule type" value="Genomic_DNA"/>
</dbReference>
<protein>
    <submittedName>
        <fullName evidence="2">Protein-disulfide reductase DsbD domain-containing protein</fullName>
    </submittedName>
</protein>